<dbReference type="GO" id="GO:0004135">
    <property type="term" value="F:amylo-alpha-1,6-glucosidase activity"/>
    <property type="evidence" value="ECO:0007669"/>
    <property type="project" value="InterPro"/>
</dbReference>
<dbReference type="CDD" id="cd02856">
    <property type="entry name" value="E_set_GDE_Isoamylase_N"/>
    <property type="match status" value="1"/>
</dbReference>
<dbReference type="AlphaFoldDB" id="C5C5N7"/>
<dbReference type="CDD" id="cd11326">
    <property type="entry name" value="AmyAc_Glg_debranch"/>
    <property type="match status" value="1"/>
</dbReference>
<dbReference type="InterPro" id="IPR011837">
    <property type="entry name" value="Glycogen_debranch_GlgX"/>
</dbReference>
<keyword evidence="3" id="KW-0326">Glycosidase</keyword>
<dbReference type="InterPro" id="IPR013783">
    <property type="entry name" value="Ig-like_fold"/>
</dbReference>
<dbReference type="InterPro" id="IPR013780">
    <property type="entry name" value="Glyco_hydro_b"/>
</dbReference>
<comment type="similarity">
    <text evidence="1">Belongs to the glycosyl hydrolase 13 family.</text>
</comment>
<evidence type="ECO:0000256" key="1">
    <source>
        <dbReference type="ARBA" id="ARBA00008061"/>
    </source>
</evidence>
<dbReference type="SUPFAM" id="SSF81296">
    <property type="entry name" value="E set domains"/>
    <property type="match status" value="1"/>
</dbReference>
<dbReference type="InterPro" id="IPR017853">
    <property type="entry name" value="GH"/>
</dbReference>
<dbReference type="NCBIfam" id="TIGR02100">
    <property type="entry name" value="glgX_debranch"/>
    <property type="match status" value="1"/>
</dbReference>
<dbReference type="InterPro" id="IPR014756">
    <property type="entry name" value="Ig_E-set"/>
</dbReference>
<dbReference type="EMBL" id="CP001618">
    <property type="protein sequence ID" value="ACQ80228.1"/>
    <property type="molecule type" value="Genomic_DNA"/>
</dbReference>
<dbReference type="eggNOG" id="COG1523">
    <property type="taxonomic scope" value="Bacteria"/>
</dbReference>
<dbReference type="PANTHER" id="PTHR43002">
    <property type="entry name" value="GLYCOGEN DEBRANCHING ENZYME"/>
    <property type="match status" value="1"/>
</dbReference>
<dbReference type="STRING" id="471853.Bcav_1973"/>
<dbReference type="CAZy" id="CBM48">
    <property type="family name" value="Carbohydrate-Binding Module Family 48"/>
</dbReference>
<dbReference type="Gene3D" id="3.20.20.80">
    <property type="entry name" value="Glycosidases"/>
    <property type="match status" value="1"/>
</dbReference>
<dbReference type="Proteomes" id="UP000007962">
    <property type="component" value="Chromosome"/>
</dbReference>
<dbReference type="Gene3D" id="2.60.40.10">
    <property type="entry name" value="Immunoglobulins"/>
    <property type="match status" value="1"/>
</dbReference>
<dbReference type="GO" id="GO:0005980">
    <property type="term" value="P:glycogen catabolic process"/>
    <property type="evidence" value="ECO:0007669"/>
    <property type="project" value="InterPro"/>
</dbReference>
<dbReference type="InterPro" id="IPR004193">
    <property type="entry name" value="Glyco_hydro_13_N"/>
</dbReference>
<dbReference type="Gene3D" id="2.60.40.1180">
    <property type="entry name" value="Golgi alpha-mannosidase II"/>
    <property type="match status" value="1"/>
</dbReference>
<accession>C5C5N7</accession>
<dbReference type="Pfam" id="PF02922">
    <property type="entry name" value="CBM_48"/>
    <property type="match status" value="1"/>
</dbReference>
<evidence type="ECO:0000256" key="3">
    <source>
        <dbReference type="ARBA" id="ARBA00023295"/>
    </source>
</evidence>
<feature type="domain" description="Glycosyl hydrolase family 13 catalytic" evidence="5">
    <location>
        <begin position="162"/>
        <end position="573"/>
    </location>
</feature>
<dbReference type="SUPFAM" id="SSF51445">
    <property type="entry name" value="(Trans)glycosidases"/>
    <property type="match status" value="1"/>
</dbReference>
<name>C5C5N7_BEUC1</name>
<sequence length="721" mass="80327">MQIWPGHPYPLGATYDGSGTNFALFSSVAERVELCLVDDGGAEQRVEVTEADAHVWHVYLPGVGPGQRYGYRVHGPWDPAEGHWCNPAKFLLDPYAKAHDGVVDGDESLYSYSFGETPSPTSALNTADSRQHTMTSVVTSPFFDWGHDRPPEHEYHRSVIYEAHVRGLTKTHPSIPEEIRGSYAALAHPATIEHLTQLGVTAIELMPVHQFVNDATLVSKGLSNYWGYNTIGFFAPHNAYASFGTRGEQVQEFKTAVKALHEADIEVILDVVYNHTAEGNHMGPTLSFRGIDNAAYYRLVDDDRLHYFDTTGTGNSLLMRSPNVLQLIMDSLRYWVTDMHVDGFRFDLAATLARQFHEVDRLSAFFDLVHQDPVISQVKLIAEPWDLGDGGYQVGGFPPLWTEWNGRYRDTVRDFWRGEPATLGEFASRLTGSADLYEHTGRKPIASINFITAHDGFTLADLVSYNEKHNDANGEDNKDGESHNRSWNCGVEGPTDDESIRTLRARQQRNFLTTLLLSQGVPMLAHGDEIGRTQRGNNNVYCQDNELAWMDWDGVDAAGTALLEFTRQVIRLRNEHPVFRRRRFFDGRTTDADGHQVEDIAWFTPAGATMTPEEWNTAQARAVMVFLNGDAIGEPDERGAPIVDDSFLLLFNANRDPIDFVLPPAYYGTAWEGVLDTDSSIETWQVLAGGATVRLAAHSVAVLGRPSTLREAGTEQDGLQA</sequence>
<dbReference type="SMART" id="SM00642">
    <property type="entry name" value="Aamy"/>
    <property type="match status" value="1"/>
</dbReference>
<gene>
    <name evidence="6" type="ordered locus">Bcav_1973</name>
</gene>
<keyword evidence="2" id="KW-0378">Hydrolase</keyword>
<evidence type="ECO:0000256" key="4">
    <source>
        <dbReference type="SAM" id="MobiDB-lite"/>
    </source>
</evidence>
<proteinExistence type="inferred from homology"/>
<dbReference type="InterPro" id="IPR044505">
    <property type="entry name" value="GlgX_Isoamylase_N_E_set"/>
</dbReference>
<dbReference type="InterPro" id="IPR006047">
    <property type="entry name" value="GH13_cat_dom"/>
</dbReference>
<dbReference type="HOGENOM" id="CLU_011725_1_1_11"/>
<dbReference type="SUPFAM" id="SSF51011">
    <property type="entry name" value="Glycosyl hydrolase domain"/>
    <property type="match status" value="1"/>
</dbReference>
<evidence type="ECO:0000259" key="5">
    <source>
        <dbReference type="SMART" id="SM00642"/>
    </source>
</evidence>
<evidence type="ECO:0000313" key="7">
    <source>
        <dbReference type="Proteomes" id="UP000007962"/>
    </source>
</evidence>
<dbReference type="KEGG" id="bcv:Bcav_1973"/>
<protein>
    <submittedName>
        <fullName evidence="6">Glycogen debranching enzyme GlgX</fullName>
    </submittedName>
</protein>
<evidence type="ECO:0000256" key="2">
    <source>
        <dbReference type="ARBA" id="ARBA00022801"/>
    </source>
</evidence>
<evidence type="ECO:0000313" key="6">
    <source>
        <dbReference type="EMBL" id="ACQ80228.1"/>
    </source>
</evidence>
<feature type="compositionally biased region" description="Basic and acidic residues" evidence="4">
    <location>
        <begin position="470"/>
        <end position="484"/>
    </location>
</feature>
<organism evidence="6 7">
    <name type="scientific">Beutenbergia cavernae (strain ATCC BAA-8 / DSM 12333 / CCUG 43141 / JCM 11478 / NBRC 16432 / NCIMB 13614 / HKI 0122)</name>
    <dbReference type="NCBI Taxonomy" id="471853"/>
    <lineage>
        <taxon>Bacteria</taxon>
        <taxon>Bacillati</taxon>
        <taxon>Actinomycetota</taxon>
        <taxon>Actinomycetes</taxon>
        <taxon>Micrococcales</taxon>
        <taxon>Beutenbergiaceae</taxon>
        <taxon>Beutenbergia</taxon>
    </lineage>
</organism>
<dbReference type="RefSeq" id="WP_015882468.1">
    <property type="nucleotide sequence ID" value="NC_012669.1"/>
</dbReference>
<reference evidence="6 7" key="1">
    <citation type="journal article" date="2009" name="Stand. Genomic Sci.">
        <title>Complete genome sequence of Beutenbergia cavernae type strain (HKI 0122).</title>
        <authorList>
            <person name="Land M."/>
            <person name="Pukall R."/>
            <person name="Abt B."/>
            <person name="Goker M."/>
            <person name="Rohde M."/>
            <person name="Glavina Del Rio T."/>
            <person name="Tice H."/>
            <person name="Copeland A."/>
            <person name="Cheng J.F."/>
            <person name="Lucas S."/>
            <person name="Chen F."/>
            <person name="Nolan M."/>
            <person name="Bruce D."/>
            <person name="Goodwin L."/>
            <person name="Pitluck S."/>
            <person name="Ivanova N."/>
            <person name="Mavromatis K."/>
            <person name="Ovchinnikova G."/>
            <person name="Pati A."/>
            <person name="Chen A."/>
            <person name="Palaniappan K."/>
            <person name="Hauser L."/>
            <person name="Chang Y.J."/>
            <person name="Jefferies C.C."/>
            <person name="Saunders E."/>
            <person name="Brettin T."/>
            <person name="Detter J.C."/>
            <person name="Han C."/>
            <person name="Chain P."/>
            <person name="Bristow J."/>
            <person name="Eisen J.A."/>
            <person name="Markowitz V."/>
            <person name="Hugenholtz P."/>
            <person name="Kyrpides N.C."/>
            <person name="Klenk H.P."/>
            <person name="Lapidus A."/>
        </authorList>
    </citation>
    <scope>NUCLEOTIDE SEQUENCE [LARGE SCALE GENOMIC DNA]</scope>
    <source>
        <strain evidence="7">ATCC BAA-8 / DSM 12333 / NBRC 16432</strain>
    </source>
</reference>
<dbReference type="CAZy" id="GH13">
    <property type="family name" value="Glycoside Hydrolase Family 13"/>
</dbReference>
<keyword evidence="7" id="KW-1185">Reference proteome</keyword>
<feature type="region of interest" description="Disordered" evidence="4">
    <location>
        <begin position="470"/>
        <end position="496"/>
    </location>
</feature>
<dbReference type="OrthoDB" id="3236218at2"/>